<dbReference type="Proteomes" id="UP000799439">
    <property type="component" value="Unassembled WGS sequence"/>
</dbReference>
<dbReference type="OrthoDB" id="2522565at2759"/>
<evidence type="ECO:0000256" key="1">
    <source>
        <dbReference type="SAM" id="MobiDB-lite"/>
    </source>
</evidence>
<accession>A0A9P4ML80</accession>
<organism evidence="3 4">
    <name type="scientific">Myriangium duriaei CBS 260.36</name>
    <dbReference type="NCBI Taxonomy" id="1168546"/>
    <lineage>
        <taxon>Eukaryota</taxon>
        <taxon>Fungi</taxon>
        <taxon>Dikarya</taxon>
        <taxon>Ascomycota</taxon>
        <taxon>Pezizomycotina</taxon>
        <taxon>Dothideomycetes</taxon>
        <taxon>Dothideomycetidae</taxon>
        <taxon>Myriangiales</taxon>
        <taxon>Myriangiaceae</taxon>
        <taxon>Myriangium</taxon>
    </lineage>
</organism>
<reference evidence="3" key="1">
    <citation type="journal article" date="2020" name="Stud. Mycol.">
        <title>101 Dothideomycetes genomes: a test case for predicting lifestyles and emergence of pathogens.</title>
        <authorList>
            <person name="Haridas S."/>
            <person name="Albert R."/>
            <person name="Binder M."/>
            <person name="Bloem J."/>
            <person name="Labutti K."/>
            <person name="Salamov A."/>
            <person name="Andreopoulos B."/>
            <person name="Baker S."/>
            <person name="Barry K."/>
            <person name="Bills G."/>
            <person name="Bluhm B."/>
            <person name="Cannon C."/>
            <person name="Castanera R."/>
            <person name="Culley D."/>
            <person name="Daum C."/>
            <person name="Ezra D."/>
            <person name="Gonzalez J."/>
            <person name="Henrissat B."/>
            <person name="Kuo A."/>
            <person name="Liang C."/>
            <person name="Lipzen A."/>
            <person name="Lutzoni F."/>
            <person name="Magnuson J."/>
            <person name="Mondo S."/>
            <person name="Nolan M."/>
            <person name="Ohm R."/>
            <person name="Pangilinan J."/>
            <person name="Park H.-J."/>
            <person name="Ramirez L."/>
            <person name="Alfaro M."/>
            <person name="Sun H."/>
            <person name="Tritt A."/>
            <person name="Yoshinaga Y."/>
            <person name="Zwiers L.-H."/>
            <person name="Turgeon B."/>
            <person name="Goodwin S."/>
            <person name="Spatafora J."/>
            <person name="Crous P."/>
            <person name="Grigoriev I."/>
        </authorList>
    </citation>
    <scope>NUCLEOTIDE SEQUENCE</scope>
    <source>
        <strain evidence="3">CBS 260.36</strain>
    </source>
</reference>
<dbReference type="AlphaFoldDB" id="A0A9P4ML80"/>
<evidence type="ECO:0008006" key="5">
    <source>
        <dbReference type="Google" id="ProtNLM"/>
    </source>
</evidence>
<keyword evidence="4" id="KW-1185">Reference proteome</keyword>
<feature type="signal peptide" evidence="2">
    <location>
        <begin position="1"/>
        <end position="28"/>
    </location>
</feature>
<comment type="caution">
    <text evidence="3">The sequence shown here is derived from an EMBL/GenBank/DDBJ whole genome shotgun (WGS) entry which is preliminary data.</text>
</comment>
<protein>
    <recommendedName>
        <fullName evidence="5">EH domain-containing protein</fullName>
    </recommendedName>
</protein>
<gene>
    <name evidence="3" type="ORF">K461DRAFT_273215</name>
</gene>
<feature type="chain" id="PRO_5040238575" description="EH domain-containing protein" evidence="2">
    <location>
        <begin position="29"/>
        <end position="490"/>
    </location>
</feature>
<keyword evidence="2" id="KW-0732">Signal</keyword>
<feature type="compositionally biased region" description="Low complexity" evidence="1">
    <location>
        <begin position="87"/>
        <end position="101"/>
    </location>
</feature>
<sequence>MLFKTPRSGILVLAVLIFILVAVTLSWSSDTLQPPVYQWTSDTISSLTGNAAHKQDEEKHFDDSLAAANPVADMGSLISTPPPKALSSDSDMSSHKSGSSSATAVKPAADPDLKDYNVVFSQTTKDHKYFRVKFGDIRDMNPNFIPHPTLPETWYMVSQRWKGDGDIQTWFTELVCEAVFKDGVLQCRDPPLILPVAATQSGSGKCDGDGAMGYFVWIVGPHDARVFQGPDRPFIIYGSNSAHNCFGLWAQDFRMLVSSNSTPAPEDGFRFPVDLQRPPPYGAVEKNWFMFWDRDNQAYLHHDIMPHRVFAKLNKDGSVGPDLGPTARASDDACMKAYAPKIAADESIHQATNSLAVTMCNRSDPACKRTQDNTFILHIFQHKIFRLGHGMYEPYVMLYNEKAPFGLHAISSKPFWINGRKKIGELEAGPKEHSEMIYVTSVNWKSVGNTYHGFLDDVVMLGFGIEDSFSGGIDLTAGDLIGELSLCLNV</sequence>
<feature type="region of interest" description="Disordered" evidence="1">
    <location>
        <begin position="78"/>
        <end position="106"/>
    </location>
</feature>
<evidence type="ECO:0000313" key="4">
    <source>
        <dbReference type="Proteomes" id="UP000799439"/>
    </source>
</evidence>
<evidence type="ECO:0000313" key="3">
    <source>
        <dbReference type="EMBL" id="KAF2157092.1"/>
    </source>
</evidence>
<evidence type="ECO:0000256" key="2">
    <source>
        <dbReference type="SAM" id="SignalP"/>
    </source>
</evidence>
<proteinExistence type="predicted"/>
<dbReference type="EMBL" id="ML996081">
    <property type="protein sequence ID" value="KAF2157092.1"/>
    <property type="molecule type" value="Genomic_DNA"/>
</dbReference>
<name>A0A9P4ML80_9PEZI</name>